<evidence type="ECO:0008006" key="4">
    <source>
        <dbReference type="Google" id="ProtNLM"/>
    </source>
</evidence>
<evidence type="ECO:0000256" key="1">
    <source>
        <dbReference type="SAM" id="MobiDB-lite"/>
    </source>
</evidence>
<feature type="compositionally biased region" description="Polar residues" evidence="1">
    <location>
        <begin position="551"/>
        <end position="563"/>
    </location>
</feature>
<sequence length="607" mass="65995">MSVTDTSGLAQLISSLDIRGTQRSQNGAKALDTRSAQELAKKLHQILGDENSGPLVKHNEKGQILNEEGLPVIDITENAGMSDGLRPSSIVPQATIHIPLSALTEAQKDERRRDVDRILDELEKEEEEEERKRATQTEREAVETLKEEKERAADNMAKALAATNKLMYQQRSMPSKSAQTTRSSISSKAPYSHASETVTKSSQAESDFPTSRPQSNGKPSKRVTFSAGASNEAKHEAEPIGEMGDVVIGRLHSRNSGTLAEQPMKLHVVERTPAAASANSSGAKIEIVEDSDDDSDFDGDEDDFYTILAQDHRANLDEDEELVEDDDEEGTESGEDFDTAMLQREAAEMYYSKREDLRASIGSFAGFGQIAVPGEGWDPEDVRQISENTVSMLIITKVETLSPSSGRRKTYIASRFKSARAARSFLATCVLPPGTTISDKDLVGVVRSGKLDNRGQLVVNEEDEVEDEADIGPKGYEMIEALRRGGETSTSTRVTVSGTEPTIPAVTSSNVKSVEASSTQPRTSKFMAARQTSEVPKTSSPLESPPESVQEEQVLSQTTRRTALSSTVFERQMKVNPVLLPEATGATGQSTASPVKASRFKARRSGQ</sequence>
<feature type="region of interest" description="Disordered" evidence="1">
    <location>
        <begin position="580"/>
        <end position="607"/>
    </location>
</feature>
<feature type="region of interest" description="Disordered" evidence="1">
    <location>
        <begin position="484"/>
        <end position="563"/>
    </location>
</feature>
<proteinExistence type="predicted"/>
<feature type="compositionally biased region" description="Polar residues" evidence="1">
    <location>
        <begin position="166"/>
        <end position="218"/>
    </location>
</feature>
<reference evidence="2 3" key="1">
    <citation type="journal article" date="2012" name="Science">
        <title>The Paleozoic origin of enzymatic lignin decomposition reconstructed from 31 fungal genomes.</title>
        <authorList>
            <person name="Floudas D."/>
            <person name="Binder M."/>
            <person name="Riley R."/>
            <person name="Barry K."/>
            <person name="Blanchette R.A."/>
            <person name="Henrissat B."/>
            <person name="Martinez A.T."/>
            <person name="Otillar R."/>
            <person name="Spatafora J.W."/>
            <person name="Yadav J.S."/>
            <person name="Aerts A."/>
            <person name="Benoit I."/>
            <person name="Boyd A."/>
            <person name="Carlson A."/>
            <person name="Copeland A."/>
            <person name="Coutinho P.M."/>
            <person name="de Vries R.P."/>
            <person name="Ferreira P."/>
            <person name="Findley K."/>
            <person name="Foster B."/>
            <person name="Gaskell J."/>
            <person name="Glotzer D."/>
            <person name="Gorecki P."/>
            <person name="Heitman J."/>
            <person name="Hesse C."/>
            <person name="Hori C."/>
            <person name="Igarashi K."/>
            <person name="Jurgens J.A."/>
            <person name="Kallen N."/>
            <person name="Kersten P."/>
            <person name="Kohler A."/>
            <person name="Kuees U."/>
            <person name="Kumar T.K.A."/>
            <person name="Kuo A."/>
            <person name="LaButti K."/>
            <person name="Larrondo L.F."/>
            <person name="Lindquist E."/>
            <person name="Ling A."/>
            <person name="Lombard V."/>
            <person name="Lucas S."/>
            <person name="Lundell T."/>
            <person name="Martin R."/>
            <person name="McLaughlin D.J."/>
            <person name="Morgenstern I."/>
            <person name="Morin E."/>
            <person name="Murat C."/>
            <person name="Nagy L.G."/>
            <person name="Nolan M."/>
            <person name="Ohm R.A."/>
            <person name="Patyshakuliyeva A."/>
            <person name="Rokas A."/>
            <person name="Ruiz-Duenas F.J."/>
            <person name="Sabat G."/>
            <person name="Salamov A."/>
            <person name="Samejima M."/>
            <person name="Schmutz J."/>
            <person name="Slot J.C."/>
            <person name="St John F."/>
            <person name="Stenlid J."/>
            <person name="Sun H."/>
            <person name="Sun S."/>
            <person name="Syed K."/>
            <person name="Tsang A."/>
            <person name="Wiebenga A."/>
            <person name="Young D."/>
            <person name="Pisabarro A."/>
            <person name="Eastwood D.C."/>
            <person name="Martin F."/>
            <person name="Cullen D."/>
            <person name="Grigoriev I.V."/>
            <person name="Hibbett D.S."/>
        </authorList>
    </citation>
    <scope>NUCLEOTIDE SEQUENCE [LARGE SCALE GENOMIC DNA]</scope>
    <source>
        <strain evidence="2 3">DJM-731 SS1</strain>
    </source>
</reference>
<feature type="region of interest" description="Disordered" evidence="1">
    <location>
        <begin position="124"/>
        <end position="151"/>
    </location>
</feature>
<organism evidence="2 3">
    <name type="scientific">Dacryopinax primogenitus (strain DJM 731)</name>
    <name type="common">Brown rot fungus</name>
    <dbReference type="NCBI Taxonomy" id="1858805"/>
    <lineage>
        <taxon>Eukaryota</taxon>
        <taxon>Fungi</taxon>
        <taxon>Dikarya</taxon>
        <taxon>Basidiomycota</taxon>
        <taxon>Agaricomycotina</taxon>
        <taxon>Dacrymycetes</taxon>
        <taxon>Dacrymycetales</taxon>
        <taxon>Dacrymycetaceae</taxon>
        <taxon>Dacryopinax</taxon>
    </lineage>
</organism>
<dbReference type="RefSeq" id="XP_040632258.1">
    <property type="nucleotide sequence ID" value="XM_040767827.1"/>
</dbReference>
<dbReference type="HOGENOM" id="CLU_449780_0_0_1"/>
<dbReference type="STRING" id="1858805.M5G9A9"/>
<dbReference type="GeneID" id="63682889"/>
<dbReference type="OrthoDB" id="21413at2759"/>
<accession>M5G9A9</accession>
<feature type="region of interest" description="Disordered" evidence="1">
    <location>
        <begin position="315"/>
        <end position="335"/>
    </location>
</feature>
<dbReference type="AlphaFoldDB" id="M5G9A9"/>
<dbReference type="OMA" id="DYAQHQR"/>
<feature type="compositionally biased region" description="Basic residues" evidence="1">
    <location>
        <begin position="598"/>
        <end position="607"/>
    </location>
</feature>
<dbReference type="EMBL" id="JH795856">
    <property type="protein sequence ID" value="EJU05364.1"/>
    <property type="molecule type" value="Genomic_DNA"/>
</dbReference>
<feature type="region of interest" description="Disordered" evidence="1">
    <location>
        <begin position="165"/>
        <end position="249"/>
    </location>
</feature>
<feature type="compositionally biased region" description="Acidic residues" evidence="1">
    <location>
        <begin position="317"/>
        <end position="335"/>
    </location>
</feature>
<dbReference type="Proteomes" id="UP000030653">
    <property type="component" value="Unassembled WGS sequence"/>
</dbReference>
<feature type="compositionally biased region" description="Basic and acidic residues" evidence="1">
    <location>
        <begin position="130"/>
        <end position="151"/>
    </location>
</feature>
<keyword evidence="3" id="KW-1185">Reference proteome</keyword>
<evidence type="ECO:0000313" key="3">
    <source>
        <dbReference type="Proteomes" id="UP000030653"/>
    </source>
</evidence>
<gene>
    <name evidence="2" type="ORF">DACRYDRAFT_103850</name>
</gene>
<protein>
    <recommendedName>
        <fullName evidence="4">DUF3835 domain-containing protein</fullName>
    </recommendedName>
</protein>
<feature type="compositionally biased region" description="Low complexity" evidence="1">
    <location>
        <begin position="487"/>
        <end position="500"/>
    </location>
</feature>
<feature type="compositionally biased region" description="Polar residues" evidence="1">
    <location>
        <begin position="530"/>
        <end position="542"/>
    </location>
</feature>
<feature type="compositionally biased region" description="Polar residues" evidence="1">
    <location>
        <begin position="505"/>
        <end position="523"/>
    </location>
</feature>
<evidence type="ECO:0000313" key="2">
    <source>
        <dbReference type="EMBL" id="EJU05364.1"/>
    </source>
</evidence>
<name>M5G9A9_DACPD</name>